<reference evidence="3" key="1">
    <citation type="submission" date="2021-03" db="EMBL/GenBank/DDBJ databases">
        <title>Acanthopleuribacteraceae sp. M133.</title>
        <authorList>
            <person name="Wang G."/>
        </authorList>
    </citation>
    <scope>NUCLEOTIDE SEQUENCE</scope>
    <source>
        <strain evidence="3">M133</strain>
    </source>
</reference>
<organism evidence="3 4">
    <name type="scientific">Sulfidibacter corallicola</name>
    <dbReference type="NCBI Taxonomy" id="2818388"/>
    <lineage>
        <taxon>Bacteria</taxon>
        <taxon>Pseudomonadati</taxon>
        <taxon>Acidobacteriota</taxon>
        <taxon>Holophagae</taxon>
        <taxon>Acanthopleuribacterales</taxon>
        <taxon>Acanthopleuribacteraceae</taxon>
        <taxon>Sulfidibacter</taxon>
    </lineage>
</organism>
<dbReference type="KEGG" id="scor:J3U87_19580"/>
<proteinExistence type="predicted"/>
<dbReference type="AlphaFoldDB" id="A0A8A4TMH3"/>
<evidence type="ECO:0000256" key="1">
    <source>
        <dbReference type="SAM" id="SignalP"/>
    </source>
</evidence>
<dbReference type="Gene3D" id="2.130.10.10">
    <property type="entry name" value="YVTN repeat-like/Quinoprotein amine dehydrogenase"/>
    <property type="match status" value="1"/>
</dbReference>
<protein>
    <submittedName>
        <fullName evidence="3">PQQ-like beta-propeller repeat protein</fullName>
    </submittedName>
</protein>
<evidence type="ECO:0000259" key="2">
    <source>
        <dbReference type="Pfam" id="PF13360"/>
    </source>
</evidence>
<feature type="chain" id="PRO_5035269045" evidence="1">
    <location>
        <begin position="37"/>
        <end position="427"/>
    </location>
</feature>
<dbReference type="InterPro" id="IPR018391">
    <property type="entry name" value="PQQ_b-propeller_rpt"/>
</dbReference>
<name>A0A8A4TMH3_SULCO</name>
<sequence>MTSRSVPSRSPAFSYPTLLRRASILLLLNIAISAQAASPERGWPAFRGPSHNGSSPERNLNAQWAEKGPEVLWKMPVGAGFSEIVIAGDAFYTLFSAPEEGSDKKSEFVGAFAVKNGKELWRVRLGEEFVNQFGNGPRATPFISGDRIVAVGSYGNLFSLDRATGKVHWSVDLQEKFGTTTPRFGVCVSPIMTEKAVLMELSGVKDKGYVAFDRETGSVLWQKYSSGNGYMSPILAPFAGNPQWVLLTGGKLTGLHLDGTQAWDAEWVPNSIAHPLFVPPDKLFVSAAGDVGAAMFQIDAKADPIAPRELWRSRSMKNHFSSSVTQDGHIYGFDNATLKCISTESGEQKWAKRGFGKGTLILADDCLWVLSDRGKLTTVAATPEAYREHAAYQALKGKCWTAPSLAEGKLYLRNHEEMICLGIGSKP</sequence>
<feature type="signal peptide" evidence="1">
    <location>
        <begin position="1"/>
        <end position="36"/>
    </location>
</feature>
<dbReference type="SMART" id="SM00564">
    <property type="entry name" value="PQQ"/>
    <property type="match status" value="3"/>
</dbReference>
<feature type="domain" description="Pyrrolo-quinoline quinone repeat" evidence="2">
    <location>
        <begin position="108"/>
        <end position="266"/>
    </location>
</feature>
<dbReference type="EMBL" id="CP071793">
    <property type="protein sequence ID" value="QTD47795.1"/>
    <property type="molecule type" value="Genomic_DNA"/>
</dbReference>
<keyword evidence="1" id="KW-0732">Signal</keyword>
<dbReference type="Pfam" id="PF13360">
    <property type="entry name" value="PQQ_2"/>
    <property type="match status" value="1"/>
</dbReference>
<dbReference type="PANTHER" id="PTHR34512:SF30">
    <property type="entry name" value="OUTER MEMBRANE PROTEIN ASSEMBLY FACTOR BAMB"/>
    <property type="match status" value="1"/>
</dbReference>
<dbReference type="InterPro" id="IPR011047">
    <property type="entry name" value="Quinoprotein_ADH-like_sf"/>
</dbReference>
<evidence type="ECO:0000313" key="3">
    <source>
        <dbReference type="EMBL" id="QTD47795.1"/>
    </source>
</evidence>
<dbReference type="SUPFAM" id="SSF50998">
    <property type="entry name" value="Quinoprotein alcohol dehydrogenase-like"/>
    <property type="match status" value="1"/>
</dbReference>
<dbReference type="RefSeq" id="WP_237377461.1">
    <property type="nucleotide sequence ID" value="NZ_CP071793.1"/>
</dbReference>
<accession>A0A8A4TMH3</accession>
<dbReference type="InterPro" id="IPR002372">
    <property type="entry name" value="PQQ_rpt_dom"/>
</dbReference>
<gene>
    <name evidence="3" type="ORF">J3U87_19580</name>
</gene>
<dbReference type="Proteomes" id="UP000663929">
    <property type="component" value="Chromosome"/>
</dbReference>
<evidence type="ECO:0000313" key="4">
    <source>
        <dbReference type="Proteomes" id="UP000663929"/>
    </source>
</evidence>
<keyword evidence="4" id="KW-1185">Reference proteome</keyword>
<dbReference type="InterPro" id="IPR015943">
    <property type="entry name" value="WD40/YVTN_repeat-like_dom_sf"/>
</dbReference>
<dbReference type="PANTHER" id="PTHR34512">
    <property type="entry name" value="CELL SURFACE PROTEIN"/>
    <property type="match status" value="1"/>
</dbReference>